<dbReference type="OrthoDB" id="407432at2759"/>
<dbReference type="SUPFAM" id="SSF81301">
    <property type="entry name" value="Nucleotidyltransferase"/>
    <property type="match status" value="1"/>
</dbReference>
<dbReference type="InterPro" id="IPR029058">
    <property type="entry name" value="AB_hydrolase_fold"/>
</dbReference>
<dbReference type="STRING" id="195883.A0A482XSL7"/>
<dbReference type="Pfam" id="PF00450">
    <property type="entry name" value="Peptidase_S10"/>
    <property type="match status" value="1"/>
</dbReference>
<feature type="coiled-coil region" evidence="2">
    <location>
        <begin position="365"/>
        <end position="405"/>
    </location>
</feature>
<dbReference type="Gene3D" id="3.30.460.10">
    <property type="entry name" value="Beta Polymerase, domain 2"/>
    <property type="match status" value="1"/>
</dbReference>
<dbReference type="Pfam" id="PF22600">
    <property type="entry name" value="MTPAP-like_central"/>
    <property type="match status" value="1"/>
</dbReference>
<accession>A0A482XSL7</accession>
<dbReference type="InterPro" id="IPR033124">
    <property type="entry name" value="Ser_caboxypep_his_AS"/>
</dbReference>
<dbReference type="SMR" id="A0A482XSL7"/>
<keyword evidence="5" id="KW-1185">Reference proteome</keyword>
<dbReference type="PANTHER" id="PTHR12271">
    <property type="entry name" value="POLY A POLYMERASE CID PAP -RELATED"/>
    <property type="match status" value="1"/>
</dbReference>
<evidence type="ECO:0000313" key="4">
    <source>
        <dbReference type="EMBL" id="RZF48479.1"/>
    </source>
</evidence>
<evidence type="ECO:0000313" key="5">
    <source>
        <dbReference type="Proteomes" id="UP000291343"/>
    </source>
</evidence>
<dbReference type="GO" id="GO:0004185">
    <property type="term" value="F:serine-type carboxypeptidase activity"/>
    <property type="evidence" value="ECO:0007669"/>
    <property type="project" value="InterPro"/>
</dbReference>
<dbReference type="PROSITE" id="PS00560">
    <property type="entry name" value="CARBOXYPEPT_SER_HIS"/>
    <property type="match status" value="1"/>
</dbReference>
<evidence type="ECO:0000256" key="1">
    <source>
        <dbReference type="ARBA" id="ARBA00009431"/>
    </source>
</evidence>
<proteinExistence type="inferred from homology"/>
<dbReference type="CDD" id="cd05402">
    <property type="entry name" value="NT_PAP_TUTase"/>
    <property type="match status" value="1"/>
</dbReference>
<dbReference type="GO" id="GO:0031123">
    <property type="term" value="P:RNA 3'-end processing"/>
    <property type="evidence" value="ECO:0007669"/>
    <property type="project" value="TreeGrafter"/>
</dbReference>
<feature type="domain" description="Poly(A) RNA polymerase mitochondrial-like central palm" evidence="3">
    <location>
        <begin position="121"/>
        <end position="231"/>
    </location>
</feature>
<dbReference type="GO" id="GO:0050265">
    <property type="term" value="F:RNA uridylyltransferase activity"/>
    <property type="evidence" value="ECO:0007669"/>
    <property type="project" value="TreeGrafter"/>
</dbReference>
<name>A0A482XSL7_LAOST</name>
<comment type="caution">
    <text evidence="4">The sequence shown here is derived from an EMBL/GenBank/DDBJ whole genome shotgun (WGS) entry which is preliminary data.</text>
</comment>
<comment type="similarity">
    <text evidence="1">Belongs to the peptidase S10 family.</text>
</comment>
<dbReference type="EMBL" id="QKKF02002184">
    <property type="protein sequence ID" value="RZF48479.1"/>
    <property type="molecule type" value="Genomic_DNA"/>
</dbReference>
<sequence>MVWSGADRYRNATRRKWVVDGELAGYVRSVDNLSDVLVRNAGHMVPTDQPKWAFELFNNFVHNPENFVNPKLEKANAPVDIYDIREIGEPGLSFDEALARFKAMMQGGGEEGAEGAGLEAKQRAVCRDLEATFGHLLPGVQAKLFGSSQIGLRLKDSDTDIFMDCPSGQPQRNFVQKYGSLMFDNKYFEKVVKIATARVPIVTFNHVETGLLCDVTFLNKLGLKNSEMLKFLLSLDPRIRNLALIVKYWAKVHELSGIGNFSNYALTFMVVFYLQQLDEPLVPSVYLLQQLADRKEVCENWECSFCSDVSKLPKITNKSTTKELLWGFFDYWARFDYDRYVAVPLLGRTIKKADFKDFENLPDELERYKRHAREVEVQLEAEKALNETKKQEQKAKNKNQRSKLSWYEKNHVLNVDLPVCIQDAFDLSYNIARMIRPPLLVRFQWLCEYARDEVLTNEEGGKVLLDVFLPPLVKPPEAVSQEFTNQKDVYMDQFHIPGVNPEEERYKAVWYIVVRLSVVYILTHVYCFELEMDDSNESKAIMSSEKFDSTDRVYRTVCMKMKGASAVFERRNAAKKRLVLSSDAFNNDCIVSRESINFLKHSAPKNYRGGDMDKIMGYFTMKIRFFCFPDEQRPRLMLQFINCKSQYFNVVTAGLTGLLCSSFQRGMTKCISENDLPIAEYLKSGGGDWNDLARYFEEFVKDCNEKSRKLCDDPKFAIVYQKAK</sequence>
<protein>
    <recommendedName>
        <fullName evidence="3">Poly(A) RNA polymerase mitochondrial-like central palm domain-containing protein</fullName>
    </recommendedName>
</protein>
<dbReference type="PANTHER" id="PTHR12271:SF66">
    <property type="entry name" value="TERMINAL URIDYLYLTRANSFERASE TAILOR"/>
    <property type="match status" value="1"/>
</dbReference>
<gene>
    <name evidence="4" type="ORF">LSTR_LSTR007757</name>
</gene>
<dbReference type="InParanoid" id="A0A482XSL7"/>
<dbReference type="AlphaFoldDB" id="A0A482XSL7"/>
<dbReference type="InterPro" id="IPR043519">
    <property type="entry name" value="NT_sf"/>
</dbReference>
<keyword evidence="2" id="KW-0175">Coiled coil</keyword>
<dbReference type="InterPro" id="IPR001563">
    <property type="entry name" value="Peptidase_S10"/>
</dbReference>
<dbReference type="SUPFAM" id="SSF81631">
    <property type="entry name" value="PAP/OAS1 substrate-binding domain"/>
    <property type="match status" value="1"/>
</dbReference>
<reference evidence="4 5" key="1">
    <citation type="journal article" date="2017" name="Gigascience">
        <title>Genome sequence of the small brown planthopper, Laodelphax striatellus.</title>
        <authorList>
            <person name="Zhu J."/>
            <person name="Jiang F."/>
            <person name="Wang X."/>
            <person name="Yang P."/>
            <person name="Bao Y."/>
            <person name="Zhao W."/>
            <person name="Wang W."/>
            <person name="Lu H."/>
            <person name="Wang Q."/>
            <person name="Cui N."/>
            <person name="Li J."/>
            <person name="Chen X."/>
            <person name="Luo L."/>
            <person name="Yu J."/>
            <person name="Kang L."/>
            <person name="Cui F."/>
        </authorList>
    </citation>
    <scope>NUCLEOTIDE SEQUENCE [LARGE SCALE GENOMIC DNA]</scope>
    <source>
        <strain evidence="4">Lst14</strain>
    </source>
</reference>
<dbReference type="Gene3D" id="3.40.50.1820">
    <property type="entry name" value="alpha/beta hydrolase"/>
    <property type="match status" value="1"/>
</dbReference>
<evidence type="ECO:0000259" key="3">
    <source>
        <dbReference type="Pfam" id="PF22600"/>
    </source>
</evidence>
<dbReference type="Proteomes" id="UP000291343">
    <property type="component" value="Unassembled WGS sequence"/>
</dbReference>
<dbReference type="InterPro" id="IPR054708">
    <property type="entry name" value="MTPAP-like_central"/>
</dbReference>
<dbReference type="GO" id="GO:0006508">
    <property type="term" value="P:proteolysis"/>
    <property type="evidence" value="ECO:0007669"/>
    <property type="project" value="InterPro"/>
</dbReference>
<organism evidence="4 5">
    <name type="scientific">Laodelphax striatellus</name>
    <name type="common">Small brown planthopper</name>
    <name type="synonym">Delphax striatella</name>
    <dbReference type="NCBI Taxonomy" id="195883"/>
    <lineage>
        <taxon>Eukaryota</taxon>
        <taxon>Metazoa</taxon>
        <taxon>Ecdysozoa</taxon>
        <taxon>Arthropoda</taxon>
        <taxon>Hexapoda</taxon>
        <taxon>Insecta</taxon>
        <taxon>Pterygota</taxon>
        <taxon>Neoptera</taxon>
        <taxon>Paraneoptera</taxon>
        <taxon>Hemiptera</taxon>
        <taxon>Auchenorrhyncha</taxon>
        <taxon>Fulgoroidea</taxon>
        <taxon>Delphacidae</taxon>
        <taxon>Criomorphinae</taxon>
        <taxon>Laodelphax</taxon>
    </lineage>
</organism>
<dbReference type="Gene3D" id="1.10.1410.10">
    <property type="match status" value="1"/>
</dbReference>
<evidence type="ECO:0000256" key="2">
    <source>
        <dbReference type="SAM" id="Coils"/>
    </source>
</evidence>
<dbReference type="SUPFAM" id="SSF53474">
    <property type="entry name" value="alpha/beta-Hydrolases"/>
    <property type="match status" value="1"/>
</dbReference>